<proteinExistence type="predicted"/>
<name>A0A0K9NNX7_ZOSMR</name>
<evidence type="ECO:0000313" key="4">
    <source>
        <dbReference type="Proteomes" id="UP000036987"/>
    </source>
</evidence>
<dbReference type="PANTHER" id="PTHR18063:SF6">
    <property type="entry name" value="UBIQUITIN CARBOXYL-TERMINAL HYDROLASE"/>
    <property type="match status" value="1"/>
</dbReference>
<gene>
    <name evidence="3" type="ORF">ZOSMA_76G00220</name>
</gene>
<dbReference type="GO" id="GO:0016807">
    <property type="term" value="F:cysteine-type carboxypeptidase activity"/>
    <property type="evidence" value="ECO:0000318"/>
    <property type="project" value="GO_Central"/>
</dbReference>
<dbReference type="PANTHER" id="PTHR18063">
    <property type="entry name" value="NF-E2 INDUCIBLE PROTEIN"/>
    <property type="match status" value="1"/>
</dbReference>
<comment type="caution">
    <text evidence="3">The sequence shown here is derived from an EMBL/GenBank/DDBJ whole genome shotgun (WGS) entry which is preliminary data.</text>
</comment>
<feature type="compositionally biased region" description="Basic and acidic residues" evidence="1">
    <location>
        <begin position="699"/>
        <end position="712"/>
    </location>
</feature>
<dbReference type="AlphaFoldDB" id="A0A0K9NNX7"/>
<dbReference type="GO" id="GO:0004843">
    <property type="term" value="F:cysteine-type deubiquitinase activity"/>
    <property type="evidence" value="ECO:0007669"/>
    <property type="project" value="InterPro"/>
</dbReference>
<dbReference type="EMBL" id="LFYR01001927">
    <property type="protein sequence ID" value="KMZ58466.1"/>
    <property type="molecule type" value="Genomic_DNA"/>
</dbReference>
<organism evidence="3 4">
    <name type="scientific">Zostera marina</name>
    <name type="common">Eelgrass</name>
    <dbReference type="NCBI Taxonomy" id="29655"/>
    <lineage>
        <taxon>Eukaryota</taxon>
        <taxon>Viridiplantae</taxon>
        <taxon>Streptophyta</taxon>
        <taxon>Embryophyta</taxon>
        <taxon>Tracheophyta</taxon>
        <taxon>Spermatophyta</taxon>
        <taxon>Magnoliopsida</taxon>
        <taxon>Liliopsida</taxon>
        <taxon>Zosteraceae</taxon>
        <taxon>Zostera</taxon>
    </lineage>
</organism>
<dbReference type="GO" id="GO:0071944">
    <property type="term" value="C:cell periphery"/>
    <property type="evidence" value="ECO:0000318"/>
    <property type="project" value="GO_Central"/>
</dbReference>
<protein>
    <submittedName>
        <fullName evidence="3">Protein FAM63A</fullName>
    </submittedName>
</protein>
<sequence>MEDKGKEAAIVEESVSASPSGLENVRDEGCMMYKTKTIKFLGRSTPIVLQNENGPCPLLAICNVLLLRNDIQLNPDAYEVSQEQLLLLVADRLLESNSNIKTKDEEYVNNQQQNISDAIDLLPRLATGIDVNVHFRKINDFEFTPECAIFDLLDIGLYHGWIVDPEDKETALAIGSKSYNTLVGELVALETRPSVICENNLEEDSIDFVASTAATLGIPHPSLSACRSFSNSSDATHYDKIRGKGDLEEEAELLEALKLSTSDVSKPIDESSIQDTHRRYFNTHDSATQSEALHVKPDDGFVTSTQTNLLDSQVSESLSVDAAVSGHVMENDNQSSGGGVGGVYVENSMYEQPVRLQTSTDMKVTVTSFNETSSSLFTPVSDEQITVQSDDNGMDEKQEIHASSGPSLVNNIFSENNPNTIENSIIDDLTSFSFHPIPTSHSDSTEVMRDNLEDANSTSESTEPIYEGEECIIDSGHSIYENREPVYEGEVVLAHQIFRHSGSVDIHMKRETSQSQSQSSGSSNITSEEGKLINDFLKINASQLTICGLFHLLEGLNERKLCVFFRNNHFSTMFKFNRDLYLLATDQGYINQPDLVWEKLNEVNGNTIFMTNDFKEFKVDNSGDYLSTIKDSSQESATIEDADYKLAMELQEQEYKHENQPQCQPQPVHNSQQPSGTNGGSSRLIVGPQAPRPIPPHQQRQESKSKDKCVVM</sequence>
<feature type="domain" description="MINDY deubiquitinase" evidence="2">
    <location>
        <begin position="32"/>
        <end position="614"/>
    </location>
</feature>
<evidence type="ECO:0000259" key="2">
    <source>
        <dbReference type="Pfam" id="PF04424"/>
    </source>
</evidence>
<dbReference type="InterPro" id="IPR033979">
    <property type="entry name" value="MINDY_domain"/>
</dbReference>
<feature type="compositionally biased region" description="Polar residues" evidence="1">
    <location>
        <begin position="660"/>
        <end position="676"/>
    </location>
</feature>
<dbReference type="Proteomes" id="UP000036987">
    <property type="component" value="Unassembled WGS sequence"/>
</dbReference>
<dbReference type="GO" id="GO:1990380">
    <property type="term" value="F:K48-linked deubiquitinase activity"/>
    <property type="evidence" value="ECO:0000318"/>
    <property type="project" value="GO_Central"/>
</dbReference>
<keyword evidence="4" id="KW-1185">Reference proteome</keyword>
<evidence type="ECO:0000313" key="3">
    <source>
        <dbReference type="EMBL" id="KMZ58466.1"/>
    </source>
</evidence>
<dbReference type="OMA" id="MEVSHKN"/>
<feature type="region of interest" description="Disordered" evidence="1">
    <location>
        <begin position="654"/>
        <end position="712"/>
    </location>
</feature>
<dbReference type="Pfam" id="PF04424">
    <property type="entry name" value="MINDY_DUB"/>
    <property type="match status" value="1"/>
</dbReference>
<dbReference type="InterPro" id="IPR007518">
    <property type="entry name" value="MINDY"/>
</dbReference>
<dbReference type="STRING" id="29655.A0A0K9NNX7"/>
<dbReference type="OrthoDB" id="10261212at2759"/>
<reference evidence="4" key="1">
    <citation type="journal article" date="2016" name="Nature">
        <title>The genome of the seagrass Zostera marina reveals angiosperm adaptation to the sea.</title>
        <authorList>
            <person name="Olsen J.L."/>
            <person name="Rouze P."/>
            <person name="Verhelst B."/>
            <person name="Lin Y.-C."/>
            <person name="Bayer T."/>
            <person name="Collen J."/>
            <person name="Dattolo E."/>
            <person name="De Paoli E."/>
            <person name="Dittami S."/>
            <person name="Maumus F."/>
            <person name="Michel G."/>
            <person name="Kersting A."/>
            <person name="Lauritano C."/>
            <person name="Lohaus R."/>
            <person name="Toepel M."/>
            <person name="Tonon T."/>
            <person name="Vanneste K."/>
            <person name="Amirebrahimi M."/>
            <person name="Brakel J."/>
            <person name="Bostroem C."/>
            <person name="Chovatia M."/>
            <person name="Grimwood J."/>
            <person name="Jenkins J.W."/>
            <person name="Jueterbock A."/>
            <person name="Mraz A."/>
            <person name="Stam W.T."/>
            <person name="Tice H."/>
            <person name="Bornberg-Bauer E."/>
            <person name="Green P.J."/>
            <person name="Pearson G.A."/>
            <person name="Procaccini G."/>
            <person name="Duarte C.M."/>
            <person name="Schmutz J."/>
            <person name="Reusch T.B.H."/>
            <person name="Van de Peer Y."/>
        </authorList>
    </citation>
    <scope>NUCLEOTIDE SEQUENCE [LARGE SCALE GENOMIC DNA]</scope>
    <source>
        <strain evidence="4">cv. Finnish</strain>
    </source>
</reference>
<accession>A0A0K9NNX7</accession>
<evidence type="ECO:0000256" key="1">
    <source>
        <dbReference type="SAM" id="MobiDB-lite"/>
    </source>
</evidence>